<evidence type="ECO:0000256" key="5">
    <source>
        <dbReference type="ARBA" id="ARBA00022685"/>
    </source>
</evidence>
<dbReference type="InterPro" id="IPR008175">
    <property type="entry name" value="Galanin_pre"/>
</dbReference>
<name>A0A8T2J0V8_9PIPI</name>
<dbReference type="GO" id="GO:0005184">
    <property type="term" value="F:neuropeptide hormone activity"/>
    <property type="evidence" value="ECO:0007669"/>
    <property type="project" value="TreeGrafter"/>
</dbReference>
<organism evidence="10 11">
    <name type="scientific">Hymenochirus boettgeri</name>
    <name type="common">Congo dwarf clawed frog</name>
    <dbReference type="NCBI Taxonomy" id="247094"/>
    <lineage>
        <taxon>Eukaryota</taxon>
        <taxon>Metazoa</taxon>
        <taxon>Chordata</taxon>
        <taxon>Craniata</taxon>
        <taxon>Vertebrata</taxon>
        <taxon>Euteleostomi</taxon>
        <taxon>Amphibia</taxon>
        <taxon>Batrachia</taxon>
        <taxon>Anura</taxon>
        <taxon>Pipoidea</taxon>
        <taxon>Pipidae</taxon>
        <taxon>Pipinae</taxon>
        <taxon>Hymenochirus</taxon>
    </lineage>
</organism>
<dbReference type="EMBL" id="JAACNH010000007">
    <property type="protein sequence ID" value="KAG8437902.1"/>
    <property type="molecule type" value="Genomic_DNA"/>
</dbReference>
<accession>A0A8T2J0V8</accession>
<keyword evidence="6" id="KW-0372">Hormone</keyword>
<comment type="caution">
    <text evidence="10">The sequence shown here is derived from an EMBL/GenBank/DDBJ whole genome shotgun (WGS) entry which is preliminary data.</text>
</comment>
<comment type="subcellular location">
    <subcellularLocation>
        <location evidence="1">Secreted</location>
    </subcellularLocation>
</comment>
<dbReference type="GO" id="GO:0030141">
    <property type="term" value="C:secretory granule"/>
    <property type="evidence" value="ECO:0007669"/>
    <property type="project" value="TreeGrafter"/>
</dbReference>
<dbReference type="PROSITE" id="PS00861">
    <property type="entry name" value="GALANIN"/>
    <property type="match status" value="1"/>
</dbReference>
<dbReference type="SMART" id="SM00071">
    <property type="entry name" value="Galanin"/>
    <property type="match status" value="1"/>
</dbReference>
<dbReference type="InterPro" id="IPR008174">
    <property type="entry name" value="Galanin"/>
</dbReference>
<evidence type="ECO:0000256" key="7">
    <source>
        <dbReference type="ARBA" id="ARBA00022729"/>
    </source>
</evidence>
<keyword evidence="11" id="KW-1185">Reference proteome</keyword>
<keyword evidence="7" id="KW-0732">Signal</keyword>
<dbReference type="OrthoDB" id="8721537at2759"/>
<evidence type="ECO:0000256" key="8">
    <source>
        <dbReference type="ARBA" id="ARBA00023320"/>
    </source>
</evidence>
<dbReference type="GO" id="GO:0007218">
    <property type="term" value="P:neuropeptide signaling pathway"/>
    <property type="evidence" value="ECO:0007669"/>
    <property type="project" value="UniProtKB-KW"/>
</dbReference>
<reference evidence="10" key="1">
    <citation type="thesis" date="2020" institute="ProQuest LLC" country="789 East Eisenhower Parkway, Ann Arbor, MI, USA">
        <title>Comparative Genomics and Chromosome Evolution.</title>
        <authorList>
            <person name="Mudd A.B."/>
        </authorList>
    </citation>
    <scope>NUCLEOTIDE SEQUENCE</scope>
    <source>
        <strain evidence="10">Female2</strain>
        <tissue evidence="10">Blood</tissue>
    </source>
</reference>
<dbReference type="Proteomes" id="UP000812440">
    <property type="component" value="Chromosome 4"/>
</dbReference>
<dbReference type="PANTHER" id="PTHR16839">
    <property type="entry name" value="GALANIN"/>
    <property type="match status" value="1"/>
</dbReference>
<proteinExistence type="inferred from homology"/>
<gene>
    <name evidence="10" type="ORF">GDO86_008554</name>
</gene>
<feature type="domain" description="Galanin" evidence="9">
    <location>
        <begin position="61"/>
        <end position="73"/>
    </location>
</feature>
<protein>
    <recommendedName>
        <fullName evidence="3">Galanin peptides</fullName>
    </recommendedName>
</protein>
<dbReference type="Pfam" id="PF06540">
    <property type="entry name" value="GMAP"/>
    <property type="match status" value="1"/>
</dbReference>
<evidence type="ECO:0000313" key="11">
    <source>
        <dbReference type="Proteomes" id="UP000812440"/>
    </source>
</evidence>
<evidence type="ECO:0000313" key="10">
    <source>
        <dbReference type="EMBL" id="KAG8437902.1"/>
    </source>
</evidence>
<keyword evidence="5" id="KW-0165">Cleavage on pair of basic residues</keyword>
<comment type="similarity">
    <text evidence="2">Belongs to the galanin family.</text>
</comment>
<keyword evidence="4" id="KW-0964">Secreted</keyword>
<dbReference type="Pfam" id="PF01296">
    <property type="entry name" value="Galanin"/>
    <property type="match status" value="1"/>
</dbReference>
<dbReference type="AlphaFoldDB" id="A0A8T2J0V8"/>
<sequence>MPPRNTSCTLLRERKERNFKQHSTNLLKMQRCSSLILVSLVLCATISQTFGLVLTGKDKRGWTLNSAGYLLGPHAVDNHRSFIDKHGLAGKRDLLAEEELKSGNFLKTLADENMVHTLMEFLNYLHLKDVGALDSLNLPISSEEVNQ</sequence>
<evidence type="ECO:0000256" key="2">
    <source>
        <dbReference type="ARBA" id="ARBA00006871"/>
    </source>
</evidence>
<dbReference type="InterPro" id="IPR013068">
    <property type="entry name" value="GMAP"/>
</dbReference>
<dbReference type="PANTHER" id="PTHR16839:SF1">
    <property type="entry name" value="GALANIN PEPTIDES"/>
    <property type="match status" value="1"/>
</dbReference>
<evidence type="ECO:0000259" key="9">
    <source>
        <dbReference type="PROSITE" id="PS00861"/>
    </source>
</evidence>
<keyword evidence="8" id="KW-0527">Neuropeptide</keyword>
<dbReference type="PRINTS" id="PR00273">
    <property type="entry name" value="GALANIN"/>
</dbReference>
<evidence type="ECO:0000256" key="1">
    <source>
        <dbReference type="ARBA" id="ARBA00004613"/>
    </source>
</evidence>
<evidence type="ECO:0000256" key="6">
    <source>
        <dbReference type="ARBA" id="ARBA00022702"/>
    </source>
</evidence>
<dbReference type="GO" id="GO:0031763">
    <property type="term" value="F:galanin receptor binding"/>
    <property type="evidence" value="ECO:0007669"/>
    <property type="project" value="TreeGrafter"/>
</dbReference>
<evidence type="ECO:0000256" key="3">
    <source>
        <dbReference type="ARBA" id="ARBA00019079"/>
    </source>
</evidence>
<dbReference type="GO" id="GO:0005615">
    <property type="term" value="C:extracellular space"/>
    <property type="evidence" value="ECO:0007669"/>
    <property type="project" value="TreeGrafter"/>
</dbReference>
<evidence type="ECO:0000256" key="4">
    <source>
        <dbReference type="ARBA" id="ARBA00022525"/>
    </source>
</evidence>